<evidence type="ECO:0000256" key="1">
    <source>
        <dbReference type="SAM" id="MobiDB-lite"/>
    </source>
</evidence>
<proteinExistence type="predicted"/>
<gene>
    <name evidence="4" type="ORF">HUK68_09105</name>
</gene>
<protein>
    <submittedName>
        <fullName evidence="4">Glutaredoxin family protein</fullName>
    </submittedName>
</protein>
<dbReference type="KEGG" id="aant:HUK68_09105"/>
<evidence type="ECO:0000313" key="5">
    <source>
        <dbReference type="Proteomes" id="UP000509579"/>
    </source>
</evidence>
<dbReference type="Proteomes" id="UP000509579">
    <property type="component" value="Chromosome"/>
</dbReference>
<dbReference type="InterPro" id="IPR036249">
    <property type="entry name" value="Thioredoxin-like_sf"/>
</dbReference>
<dbReference type="Pfam" id="PF00462">
    <property type="entry name" value="Glutaredoxin"/>
    <property type="match status" value="1"/>
</dbReference>
<sequence length="225" mass="23747">MHLLSRSHRPALLLAAALILAPGLAHEAAAQLIYRSVGPDGRVTFSDRELNTARPPVVAGEARTPTAAANDSLPYALREVQARFPVTLYTGNDCSPCASARALLMQRGVPFTEFSVRSTADAQALQALSGQDRLPFATIGQQHVTGFAADEWRQYLDAAGYPQTSVLPASYRQPAARTLAPQAPPVASDPSQAGNPAAAARGRTFEAPVIPPNRVTPSNPAGLTF</sequence>
<dbReference type="EMBL" id="CP054840">
    <property type="protein sequence ID" value="QKV53031.1"/>
    <property type="molecule type" value="Genomic_DNA"/>
</dbReference>
<feature type="signal peptide" evidence="2">
    <location>
        <begin position="1"/>
        <end position="27"/>
    </location>
</feature>
<dbReference type="InterPro" id="IPR002109">
    <property type="entry name" value="Glutaredoxin"/>
</dbReference>
<dbReference type="AlphaFoldDB" id="A0A6N1X157"/>
<dbReference type="RefSeq" id="WP_175503908.1">
    <property type="nucleotide sequence ID" value="NZ_CAURQT010000029.1"/>
</dbReference>
<reference evidence="4 5" key="1">
    <citation type="submission" date="2020-06" db="EMBL/GenBank/DDBJ databases">
        <title>Acidovorax antarctica sp. nov., isolated from Corinth ice sheet soil, Antarctic Fields Peninsula.</title>
        <authorList>
            <person name="Xu Q."/>
            <person name="Peng F."/>
        </authorList>
    </citation>
    <scope>NUCLEOTIDE SEQUENCE [LARGE SCALE GENOMIC DNA]</scope>
    <source>
        <strain evidence="4 5">16-35-5</strain>
    </source>
</reference>
<dbReference type="CDD" id="cd02976">
    <property type="entry name" value="NrdH"/>
    <property type="match status" value="1"/>
</dbReference>
<evidence type="ECO:0000313" key="4">
    <source>
        <dbReference type="EMBL" id="QKV53031.1"/>
    </source>
</evidence>
<organism evidence="4 5">
    <name type="scientific">Comamonas antarctica</name>
    <dbReference type="NCBI Taxonomy" id="2743470"/>
    <lineage>
        <taxon>Bacteria</taxon>
        <taxon>Pseudomonadati</taxon>
        <taxon>Pseudomonadota</taxon>
        <taxon>Betaproteobacteria</taxon>
        <taxon>Burkholderiales</taxon>
        <taxon>Comamonadaceae</taxon>
        <taxon>Comamonas</taxon>
    </lineage>
</organism>
<name>A0A6N1X157_9BURK</name>
<evidence type="ECO:0000256" key="2">
    <source>
        <dbReference type="SAM" id="SignalP"/>
    </source>
</evidence>
<feature type="domain" description="Glutaredoxin" evidence="3">
    <location>
        <begin position="86"/>
        <end position="144"/>
    </location>
</feature>
<keyword evidence="5" id="KW-1185">Reference proteome</keyword>
<keyword evidence="2" id="KW-0732">Signal</keyword>
<feature type="chain" id="PRO_5026920807" evidence="2">
    <location>
        <begin position="28"/>
        <end position="225"/>
    </location>
</feature>
<accession>A0A6N1X157</accession>
<evidence type="ECO:0000259" key="3">
    <source>
        <dbReference type="Pfam" id="PF00462"/>
    </source>
</evidence>
<dbReference type="PROSITE" id="PS51354">
    <property type="entry name" value="GLUTAREDOXIN_2"/>
    <property type="match status" value="1"/>
</dbReference>
<dbReference type="Gene3D" id="3.40.30.10">
    <property type="entry name" value="Glutaredoxin"/>
    <property type="match status" value="1"/>
</dbReference>
<dbReference type="SUPFAM" id="SSF52833">
    <property type="entry name" value="Thioredoxin-like"/>
    <property type="match status" value="1"/>
</dbReference>
<feature type="region of interest" description="Disordered" evidence="1">
    <location>
        <begin position="177"/>
        <end position="225"/>
    </location>
</feature>
<feature type="compositionally biased region" description="Polar residues" evidence="1">
    <location>
        <begin position="215"/>
        <end position="225"/>
    </location>
</feature>